<name>A0A0T5P0B9_9RHOB</name>
<feature type="compositionally biased region" description="Basic and acidic residues" evidence="1">
    <location>
        <begin position="1"/>
        <end position="16"/>
    </location>
</feature>
<evidence type="ECO:0000313" key="2">
    <source>
        <dbReference type="EMBL" id="KRS14553.1"/>
    </source>
</evidence>
<dbReference type="RefSeq" id="WP_057789824.1">
    <property type="nucleotide sequence ID" value="NZ_LAXJ01000002.1"/>
</dbReference>
<comment type="caution">
    <text evidence="2">The sequence shown here is derived from an EMBL/GenBank/DDBJ whole genome shotgun (WGS) entry which is preliminary data.</text>
</comment>
<feature type="region of interest" description="Disordered" evidence="1">
    <location>
        <begin position="1"/>
        <end position="20"/>
    </location>
</feature>
<dbReference type="PATRIC" id="fig|1641875.4.peg.1541"/>
<proteinExistence type="predicted"/>
<evidence type="ECO:0000256" key="1">
    <source>
        <dbReference type="SAM" id="MobiDB-lite"/>
    </source>
</evidence>
<evidence type="ECO:0000313" key="3">
    <source>
        <dbReference type="Proteomes" id="UP000051295"/>
    </source>
</evidence>
<reference evidence="2 3" key="1">
    <citation type="submission" date="2015-04" db="EMBL/GenBank/DDBJ databases">
        <title>The draft genome sequence of Roseovarius sp.R12b.</title>
        <authorList>
            <person name="Li G."/>
            <person name="Lai Q."/>
            <person name="Shao Z."/>
            <person name="Yan P."/>
        </authorList>
    </citation>
    <scope>NUCLEOTIDE SEQUENCE [LARGE SCALE GENOMIC DNA]</scope>
    <source>
        <strain evidence="2 3">R12B</strain>
    </source>
</reference>
<gene>
    <name evidence="2" type="ORF">XM53_02235</name>
</gene>
<protein>
    <submittedName>
        <fullName evidence="2">Uncharacterized protein</fullName>
    </submittedName>
</protein>
<dbReference type="OrthoDB" id="7862575at2"/>
<dbReference type="Proteomes" id="UP000051295">
    <property type="component" value="Unassembled WGS sequence"/>
</dbReference>
<organism evidence="2 3">
    <name type="scientific">Roseovarius atlanticus</name>
    <dbReference type="NCBI Taxonomy" id="1641875"/>
    <lineage>
        <taxon>Bacteria</taxon>
        <taxon>Pseudomonadati</taxon>
        <taxon>Pseudomonadota</taxon>
        <taxon>Alphaproteobacteria</taxon>
        <taxon>Rhodobacterales</taxon>
        <taxon>Roseobacteraceae</taxon>
        <taxon>Roseovarius</taxon>
    </lineage>
</organism>
<sequence>MASETDTPRETLETATDKNALPSGRLALLGTFMKPDGDRALIRTASGKIATVTKGATIGNAKVIAIEEGKLVLMRGTNTTTLEMPRG</sequence>
<accession>A0A0T5P0B9</accession>
<dbReference type="STRING" id="1641875.XM53_02235"/>
<dbReference type="Gene3D" id="2.30.30.830">
    <property type="match status" value="1"/>
</dbReference>
<dbReference type="EMBL" id="LAXJ01000002">
    <property type="protein sequence ID" value="KRS14553.1"/>
    <property type="molecule type" value="Genomic_DNA"/>
</dbReference>
<dbReference type="AlphaFoldDB" id="A0A0T5P0B9"/>
<keyword evidence="3" id="KW-1185">Reference proteome</keyword>